<proteinExistence type="predicted"/>
<reference evidence="1 2" key="1">
    <citation type="submission" date="2020-10" db="EMBL/GenBank/DDBJ databases">
        <authorList>
            <person name="Castelo-Branco R."/>
            <person name="Eusebio N."/>
            <person name="Adriana R."/>
            <person name="Vieira A."/>
            <person name="Brugerolle De Fraissinette N."/>
            <person name="Rezende De Castro R."/>
            <person name="Schneider M.P."/>
            <person name="Vasconcelos V."/>
            <person name="Leao P.N."/>
        </authorList>
    </citation>
    <scope>NUCLEOTIDE SEQUENCE [LARGE SCALE GENOMIC DNA]</scope>
    <source>
        <strain evidence="1 2">LEGE 06123</strain>
    </source>
</reference>
<comment type="caution">
    <text evidence="1">The sequence shown here is derived from an EMBL/GenBank/DDBJ whole genome shotgun (WGS) entry which is preliminary data.</text>
</comment>
<keyword evidence="2" id="KW-1185">Reference proteome</keyword>
<organism evidence="1 2">
    <name type="scientific">Gloeocapsopsis crepidinum LEGE 06123</name>
    <dbReference type="NCBI Taxonomy" id="588587"/>
    <lineage>
        <taxon>Bacteria</taxon>
        <taxon>Bacillati</taxon>
        <taxon>Cyanobacteriota</taxon>
        <taxon>Cyanophyceae</taxon>
        <taxon>Oscillatoriophycideae</taxon>
        <taxon>Chroococcales</taxon>
        <taxon>Chroococcaceae</taxon>
        <taxon>Gloeocapsopsis</taxon>
    </lineage>
</organism>
<dbReference type="EMBL" id="JADEWN010000021">
    <property type="protein sequence ID" value="MBE9190796.1"/>
    <property type="molecule type" value="Genomic_DNA"/>
</dbReference>
<accession>A0ABR9UR95</accession>
<dbReference type="RefSeq" id="WP_193931965.1">
    <property type="nucleotide sequence ID" value="NZ_CAWPMZ010000045.1"/>
</dbReference>
<name>A0ABR9UR95_9CHRO</name>
<evidence type="ECO:0000313" key="2">
    <source>
        <dbReference type="Proteomes" id="UP000651156"/>
    </source>
</evidence>
<dbReference type="Proteomes" id="UP000651156">
    <property type="component" value="Unassembled WGS sequence"/>
</dbReference>
<evidence type="ECO:0000313" key="1">
    <source>
        <dbReference type="EMBL" id="MBE9190796.1"/>
    </source>
</evidence>
<sequence>MSKMWCDRTKRSTRKMRSHLKPWLLSRLGNSATSTLDALTKITSQLQRFIDIR</sequence>
<gene>
    <name evidence="1" type="ORF">IQ230_10600</name>
</gene>
<protein>
    <submittedName>
        <fullName evidence="1">Uncharacterized protein</fullName>
    </submittedName>
</protein>